<dbReference type="PROSITE" id="PS50102">
    <property type="entry name" value="RRM"/>
    <property type="match status" value="1"/>
</dbReference>
<name>A0ABU6YBI8_9FABA</name>
<dbReference type="InterPro" id="IPR035979">
    <property type="entry name" value="RBD_domain_sf"/>
</dbReference>
<evidence type="ECO:0000256" key="1">
    <source>
        <dbReference type="PROSITE-ProRule" id="PRU00176"/>
    </source>
</evidence>
<comment type="caution">
    <text evidence="3">The sequence shown here is derived from an EMBL/GenBank/DDBJ whole genome shotgun (WGS) entry which is preliminary data.</text>
</comment>
<accession>A0ABU6YBI8</accession>
<reference evidence="3 4" key="1">
    <citation type="journal article" date="2023" name="Plants (Basel)">
        <title>Bridging the Gap: Combining Genomics and Transcriptomics Approaches to Understand Stylosanthes scabra, an Orphan Legume from the Brazilian Caatinga.</title>
        <authorList>
            <person name="Ferreira-Neto J.R.C."/>
            <person name="da Silva M.D."/>
            <person name="Binneck E."/>
            <person name="de Melo N.F."/>
            <person name="da Silva R.H."/>
            <person name="de Melo A.L.T.M."/>
            <person name="Pandolfi V."/>
            <person name="Bustamante F.O."/>
            <person name="Brasileiro-Vidal A.C."/>
            <person name="Benko-Iseppon A.M."/>
        </authorList>
    </citation>
    <scope>NUCLEOTIDE SEQUENCE [LARGE SCALE GENOMIC DNA]</scope>
    <source>
        <tissue evidence="3">Leaves</tissue>
    </source>
</reference>
<evidence type="ECO:0000313" key="4">
    <source>
        <dbReference type="Proteomes" id="UP001341840"/>
    </source>
</evidence>
<evidence type="ECO:0000259" key="2">
    <source>
        <dbReference type="PROSITE" id="PS50102"/>
    </source>
</evidence>
<dbReference type="EMBL" id="JASCZI010241769">
    <property type="protein sequence ID" value="MED6206623.1"/>
    <property type="molecule type" value="Genomic_DNA"/>
</dbReference>
<dbReference type="InterPro" id="IPR012677">
    <property type="entry name" value="Nucleotide-bd_a/b_plait_sf"/>
</dbReference>
<protein>
    <recommendedName>
        <fullName evidence="2">RRM domain-containing protein</fullName>
    </recommendedName>
</protein>
<dbReference type="InterPro" id="IPR000504">
    <property type="entry name" value="RRM_dom"/>
</dbReference>
<organism evidence="3 4">
    <name type="scientific">Stylosanthes scabra</name>
    <dbReference type="NCBI Taxonomy" id="79078"/>
    <lineage>
        <taxon>Eukaryota</taxon>
        <taxon>Viridiplantae</taxon>
        <taxon>Streptophyta</taxon>
        <taxon>Embryophyta</taxon>
        <taxon>Tracheophyta</taxon>
        <taxon>Spermatophyta</taxon>
        <taxon>Magnoliopsida</taxon>
        <taxon>eudicotyledons</taxon>
        <taxon>Gunneridae</taxon>
        <taxon>Pentapetalae</taxon>
        <taxon>rosids</taxon>
        <taxon>fabids</taxon>
        <taxon>Fabales</taxon>
        <taxon>Fabaceae</taxon>
        <taxon>Papilionoideae</taxon>
        <taxon>50 kb inversion clade</taxon>
        <taxon>dalbergioids sensu lato</taxon>
        <taxon>Dalbergieae</taxon>
        <taxon>Pterocarpus clade</taxon>
        <taxon>Stylosanthes</taxon>
    </lineage>
</organism>
<keyword evidence="4" id="KW-1185">Reference proteome</keyword>
<feature type="domain" description="RRM" evidence="2">
    <location>
        <begin position="1"/>
        <end position="70"/>
    </location>
</feature>
<keyword evidence="1" id="KW-0694">RNA-binding</keyword>
<dbReference type="Pfam" id="PF00076">
    <property type="entry name" value="RRM_1"/>
    <property type="match status" value="1"/>
</dbReference>
<gene>
    <name evidence="3" type="ORF">PIB30_028613</name>
</gene>
<dbReference type="SUPFAM" id="SSF54928">
    <property type="entry name" value="RNA-binding domain, RBD"/>
    <property type="match status" value="1"/>
</dbReference>
<evidence type="ECO:0000313" key="3">
    <source>
        <dbReference type="EMBL" id="MED6206623.1"/>
    </source>
</evidence>
<dbReference type="Gene3D" id="3.30.70.330">
    <property type="match status" value="1"/>
</dbReference>
<dbReference type="CDD" id="cd00590">
    <property type="entry name" value="RRM_SF"/>
    <property type="match status" value="1"/>
</dbReference>
<dbReference type="Proteomes" id="UP001341840">
    <property type="component" value="Unassembled WGS sequence"/>
</dbReference>
<sequence length="290" mass="34402">MNVTKREIYKKFGKNGYISDVFFSRKVRKRTSRPFAFVRFHSHEGAIKTIGIINETTWEDSKLFATLARSRRDRGMEETLGRKVTKRTLNKKWVVVKSKDSLKTNAKKDDKQMVCSEEKRRHEVEAIWCEDQKQRLTRSLLGVSVKFIEFRKMMYKLLEEWKRPGSIECRDVGPYRCLITFDTLEIRDAVLEDELLLSTFDEVRRHWEFFWGLSKRVWIEIMGLPIGLWCTENINRIVEHWGKVVRFDDRTEELKSFSTASRAVNWAGPIELWPCKMGAYQKQAVLHAWP</sequence>
<proteinExistence type="predicted"/>